<sequence>MNHKQQFQFSQNNDSANIYNGSVKEISQIQSEQIDQNQINEQKVNQNQLAEEQQQNTYNEKRKTTLNPRIKDYTKNGIIGSLQQEIIKIEKELNCKLEDLRNPQFDQMINSMVIQNKDKLSIDPFKLQNTTEYLNIYLSIKRDIRTQKKSQTGKSERLDTCIQYKKQVVFLTKSQTTNFIDLAVMKNLSLITKYCNLYNKISSVQYGIAFDINHLVFTCYESSTNSYHISEPYQIFDFYKKEVKVEQIYKVLQIIQALCITYKK</sequence>
<evidence type="ECO:0000256" key="1">
    <source>
        <dbReference type="SAM" id="Coils"/>
    </source>
</evidence>
<dbReference type="EMBL" id="LDAU01000066">
    <property type="protein sequence ID" value="KRX08337.1"/>
    <property type="molecule type" value="Genomic_DNA"/>
</dbReference>
<comment type="caution">
    <text evidence="2">The sequence shown here is derived from an EMBL/GenBank/DDBJ whole genome shotgun (WGS) entry which is preliminary data.</text>
</comment>
<keyword evidence="1" id="KW-0175">Coiled coil</keyword>
<evidence type="ECO:0008006" key="4">
    <source>
        <dbReference type="Google" id="ProtNLM"/>
    </source>
</evidence>
<accession>A0A0V0R1G9</accession>
<evidence type="ECO:0000313" key="2">
    <source>
        <dbReference type="EMBL" id="KRX08337.1"/>
    </source>
</evidence>
<keyword evidence="3" id="KW-1185">Reference proteome</keyword>
<evidence type="ECO:0000313" key="3">
    <source>
        <dbReference type="Proteomes" id="UP000054937"/>
    </source>
</evidence>
<proteinExistence type="predicted"/>
<organism evidence="2 3">
    <name type="scientific">Pseudocohnilembus persalinus</name>
    <name type="common">Ciliate</name>
    <dbReference type="NCBI Taxonomy" id="266149"/>
    <lineage>
        <taxon>Eukaryota</taxon>
        <taxon>Sar</taxon>
        <taxon>Alveolata</taxon>
        <taxon>Ciliophora</taxon>
        <taxon>Intramacronucleata</taxon>
        <taxon>Oligohymenophorea</taxon>
        <taxon>Scuticociliatia</taxon>
        <taxon>Philasterida</taxon>
        <taxon>Pseudocohnilembidae</taxon>
        <taxon>Pseudocohnilembus</taxon>
    </lineage>
</organism>
<dbReference type="Proteomes" id="UP000054937">
    <property type="component" value="Unassembled WGS sequence"/>
</dbReference>
<dbReference type="InParanoid" id="A0A0V0R1G9"/>
<feature type="coiled-coil region" evidence="1">
    <location>
        <begin position="36"/>
        <end position="99"/>
    </location>
</feature>
<gene>
    <name evidence="2" type="ORF">PPERSA_01798</name>
</gene>
<name>A0A0V0R1G9_PSEPJ</name>
<protein>
    <recommendedName>
        <fullName evidence="4">Kinase domain protein</fullName>
    </recommendedName>
</protein>
<reference evidence="2 3" key="1">
    <citation type="journal article" date="2015" name="Sci. Rep.">
        <title>Genome of the facultative scuticociliatosis pathogen Pseudocohnilembus persalinus provides insight into its virulence through horizontal gene transfer.</title>
        <authorList>
            <person name="Xiong J."/>
            <person name="Wang G."/>
            <person name="Cheng J."/>
            <person name="Tian M."/>
            <person name="Pan X."/>
            <person name="Warren A."/>
            <person name="Jiang C."/>
            <person name="Yuan D."/>
            <person name="Miao W."/>
        </authorList>
    </citation>
    <scope>NUCLEOTIDE SEQUENCE [LARGE SCALE GENOMIC DNA]</scope>
    <source>
        <strain evidence="2">36N120E</strain>
    </source>
</reference>
<dbReference type="AlphaFoldDB" id="A0A0V0R1G9"/>